<protein>
    <recommendedName>
        <fullName evidence="3">C2H2-type domain-containing protein</fullName>
    </recommendedName>
</protein>
<dbReference type="EMBL" id="JAOYFB010000003">
    <property type="protein sequence ID" value="KAK4009365.1"/>
    <property type="molecule type" value="Genomic_DNA"/>
</dbReference>
<proteinExistence type="predicted"/>
<evidence type="ECO:0000313" key="2">
    <source>
        <dbReference type="Proteomes" id="UP001234178"/>
    </source>
</evidence>
<gene>
    <name evidence="1" type="ORF">OUZ56_018482</name>
</gene>
<evidence type="ECO:0008006" key="3">
    <source>
        <dbReference type="Google" id="ProtNLM"/>
    </source>
</evidence>
<evidence type="ECO:0000313" key="1">
    <source>
        <dbReference type="EMBL" id="KAK4009365.1"/>
    </source>
</evidence>
<organism evidence="1 2">
    <name type="scientific">Daphnia magna</name>
    <dbReference type="NCBI Taxonomy" id="35525"/>
    <lineage>
        <taxon>Eukaryota</taxon>
        <taxon>Metazoa</taxon>
        <taxon>Ecdysozoa</taxon>
        <taxon>Arthropoda</taxon>
        <taxon>Crustacea</taxon>
        <taxon>Branchiopoda</taxon>
        <taxon>Diplostraca</taxon>
        <taxon>Cladocera</taxon>
        <taxon>Anomopoda</taxon>
        <taxon>Daphniidae</taxon>
        <taxon>Daphnia</taxon>
    </lineage>
</organism>
<dbReference type="Proteomes" id="UP001234178">
    <property type="component" value="Unassembled WGS sequence"/>
</dbReference>
<name>A0ABQ9Z8Z8_9CRUS</name>
<accession>A0ABQ9Z8Z8</accession>
<reference evidence="1 2" key="1">
    <citation type="journal article" date="2023" name="Nucleic Acids Res.">
        <title>The hologenome of Daphnia magna reveals possible DNA methylation and microbiome-mediated evolution of the host genome.</title>
        <authorList>
            <person name="Chaturvedi A."/>
            <person name="Li X."/>
            <person name="Dhandapani V."/>
            <person name="Marshall H."/>
            <person name="Kissane S."/>
            <person name="Cuenca-Cambronero M."/>
            <person name="Asole G."/>
            <person name="Calvet F."/>
            <person name="Ruiz-Romero M."/>
            <person name="Marangio P."/>
            <person name="Guigo R."/>
            <person name="Rago D."/>
            <person name="Mirbahai L."/>
            <person name="Eastwood N."/>
            <person name="Colbourne J.K."/>
            <person name="Zhou J."/>
            <person name="Mallon E."/>
            <person name="Orsini L."/>
        </authorList>
    </citation>
    <scope>NUCLEOTIDE SEQUENCE [LARGE SCALE GENOMIC DNA]</scope>
    <source>
        <strain evidence="1">LRV0_1</strain>
    </source>
</reference>
<keyword evidence="2" id="KW-1185">Reference proteome</keyword>
<comment type="caution">
    <text evidence="1">The sequence shown here is derived from an EMBL/GenBank/DDBJ whole genome shotgun (WGS) entry which is preliminary data.</text>
</comment>
<sequence>MFFVQPGARFFLVERPADDSVAAGTAESFPSCRPSSISAIGFNGGRFILPFLLLAGGSTAAAAVLVSGVTPVSASGVSPVSVSAHATPCSVSARASSEPVSSRATPESLSARSTSKSVSACSSFSTSSSLSDSSSDSTTNFFICDTCTTKFVAQLSDLPDHLVGPHVLMQYFFREPLLTLRLKN</sequence>